<sequence>MEMRAVEDVAIGQDLTPPIPPIAAALHDSRRSSHCSACFSLLPPAPTFSPTTHHVPASFLRYCSPRCSSLDSPIHFSSAEFHLLRHSSAIPDTSDLCLSLRLLSRFHILGLVSENDGILDRIGGLMTNRAELLMMPESREDSVAHEVFEKIKEGARAMAAARRMLLNSELPFAGACDLEEAVLCLVLTNAVEVQDSAGCSVGVAVYGQSFSWINHGCSPNCSYRFSTIPGTISAMPWLMHPRK</sequence>
<dbReference type="PANTHER" id="PTHR47780:SF1">
    <property type="entry name" value="PROTEIN SET DOMAIN GROUP 41"/>
    <property type="match status" value="1"/>
</dbReference>
<protein>
    <recommendedName>
        <fullName evidence="3">SET domain-containing protein</fullName>
    </recommendedName>
</protein>
<name>A0A484M8X1_9ASTE</name>
<accession>A0A484M8X1</accession>
<organism evidence="1 2">
    <name type="scientific">Cuscuta campestris</name>
    <dbReference type="NCBI Taxonomy" id="132261"/>
    <lineage>
        <taxon>Eukaryota</taxon>
        <taxon>Viridiplantae</taxon>
        <taxon>Streptophyta</taxon>
        <taxon>Embryophyta</taxon>
        <taxon>Tracheophyta</taxon>
        <taxon>Spermatophyta</taxon>
        <taxon>Magnoliopsida</taxon>
        <taxon>eudicotyledons</taxon>
        <taxon>Gunneridae</taxon>
        <taxon>Pentapetalae</taxon>
        <taxon>asterids</taxon>
        <taxon>lamiids</taxon>
        <taxon>Solanales</taxon>
        <taxon>Convolvulaceae</taxon>
        <taxon>Cuscuteae</taxon>
        <taxon>Cuscuta</taxon>
        <taxon>Cuscuta subgen. Grammica</taxon>
        <taxon>Cuscuta sect. Cleistogrammica</taxon>
    </lineage>
</organism>
<gene>
    <name evidence="1" type="ORF">CCAM_LOCUS26873</name>
</gene>
<evidence type="ECO:0000313" key="1">
    <source>
        <dbReference type="EMBL" id="VFQ85097.1"/>
    </source>
</evidence>
<dbReference type="Proteomes" id="UP000595140">
    <property type="component" value="Unassembled WGS sequence"/>
</dbReference>
<dbReference type="Gene3D" id="6.10.140.2220">
    <property type="match status" value="1"/>
</dbReference>
<evidence type="ECO:0008006" key="3">
    <source>
        <dbReference type="Google" id="ProtNLM"/>
    </source>
</evidence>
<dbReference type="EMBL" id="OOIL02002841">
    <property type="protein sequence ID" value="VFQ85097.1"/>
    <property type="molecule type" value="Genomic_DNA"/>
</dbReference>
<dbReference type="OrthoDB" id="5945798at2759"/>
<proteinExistence type="predicted"/>
<dbReference type="Gene3D" id="2.170.270.10">
    <property type="entry name" value="SET domain"/>
    <property type="match status" value="1"/>
</dbReference>
<keyword evidence="2" id="KW-1185">Reference proteome</keyword>
<dbReference type="AlphaFoldDB" id="A0A484M8X1"/>
<dbReference type="InterPro" id="IPR046341">
    <property type="entry name" value="SET_dom_sf"/>
</dbReference>
<dbReference type="SUPFAM" id="SSF82199">
    <property type="entry name" value="SET domain"/>
    <property type="match status" value="1"/>
</dbReference>
<evidence type="ECO:0000313" key="2">
    <source>
        <dbReference type="Proteomes" id="UP000595140"/>
    </source>
</evidence>
<dbReference type="PANTHER" id="PTHR47780">
    <property type="entry name" value="PROTEIN SET DOMAIN GROUP 41"/>
    <property type="match status" value="1"/>
</dbReference>
<dbReference type="Gene3D" id="1.10.220.160">
    <property type="match status" value="1"/>
</dbReference>
<reference evidence="1 2" key="1">
    <citation type="submission" date="2018-04" db="EMBL/GenBank/DDBJ databases">
        <authorList>
            <person name="Vogel A."/>
        </authorList>
    </citation>
    <scope>NUCLEOTIDE SEQUENCE [LARGE SCALE GENOMIC DNA]</scope>
</reference>